<dbReference type="Proteomes" id="UP000251647">
    <property type="component" value="Unassembled WGS sequence"/>
</dbReference>
<dbReference type="EMBL" id="UATL01000005">
    <property type="protein sequence ID" value="SPY43927.1"/>
    <property type="molecule type" value="Genomic_DNA"/>
</dbReference>
<protein>
    <submittedName>
        <fullName evidence="1">5-methylcytosine-specific restriction enzyme subunit McrC</fullName>
    </submittedName>
</protein>
<dbReference type="PANTHER" id="PTHR38733:SF1">
    <property type="entry name" value="TYPE IV METHYL-DIRECTED RESTRICTION ENZYME ECOKMCRBC"/>
    <property type="match status" value="1"/>
</dbReference>
<reference evidence="1 2" key="1">
    <citation type="submission" date="2018-06" db="EMBL/GenBank/DDBJ databases">
        <authorList>
            <consortium name="Pathogen Informatics"/>
            <person name="Doyle S."/>
        </authorList>
    </citation>
    <scope>NUCLEOTIDE SEQUENCE [LARGE SCALE GENOMIC DNA]</scope>
    <source>
        <strain evidence="1 2">NCTC11647</strain>
    </source>
</reference>
<dbReference type="Pfam" id="PF10117">
    <property type="entry name" value="McrBC"/>
    <property type="match status" value="1"/>
</dbReference>
<evidence type="ECO:0000313" key="2">
    <source>
        <dbReference type="Proteomes" id="UP000251647"/>
    </source>
</evidence>
<accession>A0A2X1XMA5</accession>
<gene>
    <name evidence="1" type="ORF">NCTC11647_02860</name>
</gene>
<dbReference type="InterPro" id="IPR019292">
    <property type="entry name" value="McrC"/>
</dbReference>
<proteinExistence type="predicted"/>
<name>A0A2X1XMA5_PHODM</name>
<dbReference type="REBASE" id="405646">
    <property type="entry name" value="Pda11647McrBCP"/>
</dbReference>
<dbReference type="PANTHER" id="PTHR38733">
    <property type="entry name" value="PROTEIN MCRC"/>
    <property type="match status" value="1"/>
</dbReference>
<organism evidence="1 2">
    <name type="scientific">Photobacterium damselae</name>
    <dbReference type="NCBI Taxonomy" id="38293"/>
    <lineage>
        <taxon>Bacteria</taxon>
        <taxon>Pseudomonadati</taxon>
        <taxon>Pseudomonadota</taxon>
        <taxon>Gammaproteobacteria</taxon>
        <taxon>Vibrionales</taxon>
        <taxon>Vibrionaceae</taxon>
        <taxon>Photobacterium</taxon>
    </lineage>
</organism>
<dbReference type="AlphaFoldDB" id="A0A2X1XMA5"/>
<evidence type="ECO:0000313" key="1">
    <source>
        <dbReference type="EMBL" id="SPY43927.1"/>
    </source>
</evidence>
<sequence>MLETITPLKPLQRISVSIMFSRNHDSVIVVREFGLLLNGGNESSTDCHSIPSKAFEWLMVNGQSNNQDSVDLIKVKKHGRSIALQVINYVGVLETPCGIRIEIHPKISDKQDTQATMKVLLKMLSTVYKLNMHRFEHSSLQTLNRPLFEVLISYFLKEVSNIIQQGIRSRYTRVQDCKPYLKGQLQTSKQINQRPGCLNSFHISYDEFSPDRAENRLIRSALNQVIKWSKNSDNLRLGSELQCALDDIPCSKNYALDFRQWSKDRSLVHYRSVKPWCKLILNYQSPVSLSGRHKGISMLFPMESLFEQYVAIRLGKSLSHALTLRTQVSNCALVTHTPRSGKSQEWFRLKPDIVVWDKTLHKPLCVADTKWKRINEKQATAKHKYGISQSDMYQMFAYGQNCLGGSGVVYLIYPAYEDFNESLPPFKFDNRLSVKAIPYDLTNDECELLSM</sequence>